<dbReference type="Gene3D" id="2.10.110.10">
    <property type="entry name" value="Cysteine Rich Protein"/>
    <property type="match status" value="1"/>
</dbReference>
<keyword evidence="1 4" id="KW-0479">Metal-binding</keyword>
<dbReference type="GO" id="GO:0046872">
    <property type="term" value="F:metal ion binding"/>
    <property type="evidence" value="ECO:0007669"/>
    <property type="project" value="UniProtKB-KW"/>
</dbReference>
<reference evidence="6 7" key="1">
    <citation type="journal article" date="2008" name="Nature">
        <title>The genome of the choanoflagellate Monosiga brevicollis and the origin of metazoans.</title>
        <authorList>
            <consortium name="JGI Sequencing"/>
            <person name="King N."/>
            <person name="Westbrook M.J."/>
            <person name="Young S.L."/>
            <person name="Kuo A."/>
            <person name="Abedin M."/>
            <person name="Chapman J."/>
            <person name="Fairclough S."/>
            <person name="Hellsten U."/>
            <person name="Isogai Y."/>
            <person name="Letunic I."/>
            <person name="Marr M."/>
            <person name="Pincus D."/>
            <person name="Putnam N."/>
            <person name="Rokas A."/>
            <person name="Wright K.J."/>
            <person name="Zuzow R."/>
            <person name="Dirks W."/>
            <person name="Good M."/>
            <person name="Goodstein D."/>
            <person name="Lemons D."/>
            <person name="Li W."/>
            <person name="Lyons J.B."/>
            <person name="Morris A."/>
            <person name="Nichols S."/>
            <person name="Richter D.J."/>
            <person name="Salamov A."/>
            <person name="Bork P."/>
            <person name="Lim W.A."/>
            <person name="Manning G."/>
            <person name="Miller W.T."/>
            <person name="McGinnis W."/>
            <person name="Shapiro H."/>
            <person name="Tjian R."/>
            <person name="Grigoriev I.V."/>
            <person name="Rokhsar D."/>
        </authorList>
    </citation>
    <scope>NUCLEOTIDE SEQUENCE [LARGE SCALE GENOMIC DNA]</scope>
    <source>
        <strain evidence="7">MX1 / ATCC 50154</strain>
    </source>
</reference>
<keyword evidence="3 4" id="KW-0440">LIM domain</keyword>
<feature type="domain" description="LIM zinc-binding" evidence="5">
    <location>
        <begin position="1"/>
        <end position="60"/>
    </location>
</feature>
<evidence type="ECO:0000256" key="1">
    <source>
        <dbReference type="ARBA" id="ARBA00022723"/>
    </source>
</evidence>
<name>A9USQ8_MONBE</name>
<dbReference type="eggNOG" id="KOG1700">
    <property type="taxonomic scope" value="Eukaryota"/>
</dbReference>
<dbReference type="InterPro" id="IPR001781">
    <property type="entry name" value="Znf_LIM"/>
</dbReference>
<dbReference type="RefSeq" id="XP_001743431.1">
    <property type="nucleotide sequence ID" value="XM_001743379.1"/>
</dbReference>
<keyword evidence="2 4" id="KW-0862">Zinc</keyword>
<dbReference type="Pfam" id="PF00412">
    <property type="entry name" value="LIM"/>
    <property type="match status" value="1"/>
</dbReference>
<evidence type="ECO:0000256" key="2">
    <source>
        <dbReference type="ARBA" id="ARBA00022833"/>
    </source>
</evidence>
<organism evidence="6 7">
    <name type="scientific">Monosiga brevicollis</name>
    <name type="common">Choanoflagellate</name>
    <dbReference type="NCBI Taxonomy" id="81824"/>
    <lineage>
        <taxon>Eukaryota</taxon>
        <taxon>Choanoflagellata</taxon>
        <taxon>Craspedida</taxon>
        <taxon>Salpingoecidae</taxon>
        <taxon>Monosiga</taxon>
    </lineage>
</organism>
<evidence type="ECO:0000256" key="3">
    <source>
        <dbReference type="ARBA" id="ARBA00023038"/>
    </source>
</evidence>
<dbReference type="FunFam" id="2.10.110.10:FF:000002">
    <property type="entry name" value="LIM domain and actin-binding 1"/>
    <property type="match status" value="1"/>
</dbReference>
<dbReference type="KEGG" id="mbr:MONBRDRAFT_14597"/>
<evidence type="ECO:0000256" key="4">
    <source>
        <dbReference type="PROSITE-ProRule" id="PRU00125"/>
    </source>
</evidence>
<dbReference type="GeneID" id="5888204"/>
<feature type="non-terminal residue" evidence="6">
    <location>
        <position position="1"/>
    </location>
</feature>
<dbReference type="SMART" id="SM00132">
    <property type="entry name" value="LIM"/>
    <property type="match status" value="1"/>
</dbReference>
<proteinExistence type="predicted"/>
<sequence length="67" mass="7580">KCHVCGKTVYPMEFVGASDKAFHKNCFRCTVCKTMLRTSDYATVNDQFYCKTHYEAAFKATGGSYAF</sequence>
<protein>
    <recommendedName>
        <fullName evidence="5">LIM zinc-binding domain-containing protein</fullName>
    </recommendedName>
</protein>
<gene>
    <name evidence="6" type="ORF">MONBRDRAFT_14597</name>
</gene>
<dbReference type="PANTHER" id="PTHR24206">
    <property type="entry name" value="OS06G0237300 PROTEIN"/>
    <property type="match status" value="1"/>
</dbReference>
<dbReference type="CDD" id="cd09358">
    <property type="entry name" value="LIM_Mical_like"/>
    <property type="match status" value="1"/>
</dbReference>
<dbReference type="InParanoid" id="A9USQ8"/>
<evidence type="ECO:0000313" key="7">
    <source>
        <dbReference type="Proteomes" id="UP000001357"/>
    </source>
</evidence>
<dbReference type="PROSITE" id="PS00478">
    <property type="entry name" value="LIM_DOMAIN_1"/>
    <property type="match status" value="1"/>
</dbReference>
<keyword evidence="7" id="KW-1185">Reference proteome</keyword>
<dbReference type="Proteomes" id="UP000001357">
    <property type="component" value="Unassembled WGS sequence"/>
</dbReference>
<evidence type="ECO:0000259" key="5">
    <source>
        <dbReference type="PROSITE" id="PS50023"/>
    </source>
</evidence>
<dbReference type="PROSITE" id="PS50023">
    <property type="entry name" value="LIM_DOMAIN_2"/>
    <property type="match status" value="1"/>
</dbReference>
<dbReference type="SUPFAM" id="SSF57716">
    <property type="entry name" value="Glucocorticoid receptor-like (DNA-binding domain)"/>
    <property type="match status" value="2"/>
</dbReference>
<dbReference type="AlphaFoldDB" id="A9USQ8"/>
<accession>A9USQ8</accession>
<evidence type="ECO:0000313" key="6">
    <source>
        <dbReference type="EMBL" id="EDQ92145.1"/>
    </source>
</evidence>
<dbReference type="EMBL" id="CH991544">
    <property type="protein sequence ID" value="EDQ92145.1"/>
    <property type="molecule type" value="Genomic_DNA"/>
</dbReference>